<organism evidence="2 3">
    <name type="scientific">Ceratodon purpureus</name>
    <name type="common">Fire moss</name>
    <name type="synonym">Dicranum purpureum</name>
    <dbReference type="NCBI Taxonomy" id="3225"/>
    <lineage>
        <taxon>Eukaryota</taxon>
        <taxon>Viridiplantae</taxon>
        <taxon>Streptophyta</taxon>
        <taxon>Embryophyta</taxon>
        <taxon>Bryophyta</taxon>
        <taxon>Bryophytina</taxon>
        <taxon>Bryopsida</taxon>
        <taxon>Dicranidae</taxon>
        <taxon>Pseudoditrichales</taxon>
        <taxon>Ditrichaceae</taxon>
        <taxon>Ceratodon</taxon>
    </lineage>
</organism>
<name>A0A8T0J568_CERPU</name>
<reference evidence="2" key="1">
    <citation type="submission" date="2020-06" db="EMBL/GenBank/DDBJ databases">
        <title>WGS assembly of Ceratodon purpureus strain R40.</title>
        <authorList>
            <person name="Carey S.B."/>
            <person name="Jenkins J."/>
            <person name="Shu S."/>
            <person name="Lovell J.T."/>
            <person name="Sreedasyam A."/>
            <person name="Maumus F."/>
            <person name="Tiley G.P."/>
            <person name="Fernandez-Pozo N."/>
            <person name="Barry K."/>
            <person name="Chen C."/>
            <person name="Wang M."/>
            <person name="Lipzen A."/>
            <person name="Daum C."/>
            <person name="Saski C.A."/>
            <person name="Payton A.C."/>
            <person name="Mcbreen J.C."/>
            <person name="Conrad R.E."/>
            <person name="Kollar L.M."/>
            <person name="Olsson S."/>
            <person name="Huttunen S."/>
            <person name="Landis J.B."/>
            <person name="Wickett N.J."/>
            <person name="Johnson M.G."/>
            <person name="Rensing S.A."/>
            <person name="Grimwood J."/>
            <person name="Schmutz J."/>
            <person name="Mcdaniel S.F."/>
        </authorList>
    </citation>
    <scope>NUCLEOTIDE SEQUENCE</scope>
    <source>
        <strain evidence="2">R40</strain>
    </source>
</reference>
<comment type="caution">
    <text evidence="2">The sequence shown here is derived from an EMBL/GenBank/DDBJ whole genome shotgun (WGS) entry which is preliminary data.</text>
</comment>
<accession>A0A8T0J568</accession>
<dbReference type="EMBL" id="CM026421">
    <property type="protein sequence ID" value="KAG0590189.1"/>
    <property type="molecule type" value="Genomic_DNA"/>
</dbReference>
<feature type="region of interest" description="Disordered" evidence="1">
    <location>
        <begin position="1"/>
        <end position="31"/>
    </location>
</feature>
<evidence type="ECO:0000313" key="2">
    <source>
        <dbReference type="EMBL" id="KAG0590189.1"/>
    </source>
</evidence>
<evidence type="ECO:0000256" key="1">
    <source>
        <dbReference type="SAM" id="MobiDB-lite"/>
    </source>
</evidence>
<evidence type="ECO:0000313" key="3">
    <source>
        <dbReference type="Proteomes" id="UP000822688"/>
    </source>
</evidence>
<keyword evidence="3" id="KW-1185">Reference proteome</keyword>
<dbReference type="AlphaFoldDB" id="A0A8T0J568"/>
<gene>
    <name evidence="2" type="ORF">KC19_1G079500</name>
</gene>
<dbReference type="Proteomes" id="UP000822688">
    <property type="component" value="Chromosome 1"/>
</dbReference>
<sequence length="99" mass="10913">MNTNYSSSHRPSSIRKNWSWPRGGDQSSADADAIGWRGARGRFPGSQVPYRDSVFMSRAPLPLELRGRRLAIATLPCTASFANETVSLSLFDECSHLNA</sequence>
<proteinExistence type="predicted"/>
<feature type="compositionally biased region" description="Polar residues" evidence="1">
    <location>
        <begin position="1"/>
        <end position="16"/>
    </location>
</feature>
<protein>
    <submittedName>
        <fullName evidence="2">Uncharacterized protein</fullName>
    </submittedName>
</protein>